<reference evidence="2" key="1">
    <citation type="submission" date="2023-04" db="EMBL/GenBank/DDBJ databases">
        <title>Comparative genomic analysis of Cohnella hashimotonis sp. nov., isolated from the International Space Station.</title>
        <authorList>
            <person name="Venkateswaran K."/>
            <person name="Simpson A."/>
        </authorList>
    </citation>
    <scope>NUCLEOTIDE SEQUENCE</scope>
    <source>
        <strain evidence="2">F6_2S_P_1</strain>
    </source>
</reference>
<dbReference type="InterPro" id="IPR046348">
    <property type="entry name" value="SIS_dom_sf"/>
</dbReference>
<keyword evidence="3" id="KW-1185">Reference proteome</keyword>
<dbReference type="Pfam" id="PF13580">
    <property type="entry name" value="SIS_2"/>
    <property type="match status" value="1"/>
</dbReference>
<dbReference type="RefSeq" id="WP_282910753.1">
    <property type="nucleotide sequence ID" value="NZ_JAGRPV010000001.1"/>
</dbReference>
<dbReference type="Proteomes" id="UP001161691">
    <property type="component" value="Unassembled WGS sequence"/>
</dbReference>
<evidence type="ECO:0000313" key="2">
    <source>
        <dbReference type="EMBL" id="MDI4648015.1"/>
    </source>
</evidence>
<dbReference type="EMBL" id="JAGRPV010000001">
    <property type="protein sequence ID" value="MDI4648015.1"/>
    <property type="molecule type" value="Genomic_DNA"/>
</dbReference>
<dbReference type="Gene3D" id="3.40.50.10490">
    <property type="entry name" value="Glucose-6-phosphate isomerase like protein, domain 1"/>
    <property type="match status" value="1"/>
</dbReference>
<dbReference type="PANTHER" id="PTHR30390">
    <property type="entry name" value="SEDOHEPTULOSE 7-PHOSPHATE ISOMERASE / DNAA INITIATOR-ASSOCIATING FACTOR FOR REPLICATION INITIATION"/>
    <property type="match status" value="1"/>
</dbReference>
<name>A0ABT6TMI0_9BACL</name>
<dbReference type="InterPro" id="IPR035472">
    <property type="entry name" value="RpiR-like_SIS"/>
</dbReference>
<organism evidence="2 3">
    <name type="scientific">Cohnella hashimotonis</name>
    <dbReference type="NCBI Taxonomy" id="2826895"/>
    <lineage>
        <taxon>Bacteria</taxon>
        <taxon>Bacillati</taxon>
        <taxon>Bacillota</taxon>
        <taxon>Bacilli</taxon>
        <taxon>Bacillales</taxon>
        <taxon>Paenibacillaceae</taxon>
        <taxon>Cohnella</taxon>
    </lineage>
</organism>
<feature type="domain" description="SIS" evidence="1">
    <location>
        <begin position="33"/>
        <end position="220"/>
    </location>
</feature>
<dbReference type="InterPro" id="IPR001347">
    <property type="entry name" value="SIS_dom"/>
</dbReference>
<evidence type="ECO:0000313" key="3">
    <source>
        <dbReference type="Proteomes" id="UP001161691"/>
    </source>
</evidence>
<dbReference type="NCBIfam" id="NF002805">
    <property type="entry name" value="PRK02947.1"/>
    <property type="match status" value="1"/>
</dbReference>
<dbReference type="SUPFAM" id="SSF53697">
    <property type="entry name" value="SIS domain"/>
    <property type="match status" value="1"/>
</dbReference>
<proteinExistence type="predicted"/>
<comment type="caution">
    <text evidence="2">The sequence shown here is derived from an EMBL/GenBank/DDBJ whole genome shotgun (WGS) entry which is preliminary data.</text>
</comment>
<evidence type="ECO:0000259" key="1">
    <source>
        <dbReference type="PROSITE" id="PS51464"/>
    </source>
</evidence>
<dbReference type="PANTHER" id="PTHR30390:SF7">
    <property type="entry name" value="PHOSPHOHEPTOSE ISOMERASE"/>
    <property type="match status" value="1"/>
</dbReference>
<gene>
    <name evidence="2" type="ORF">KB449_23895</name>
</gene>
<protein>
    <submittedName>
        <fullName evidence="2">SIS domain-containing protein</fullName>
    </submittedName>
</protein>
<dbReference type="CDD" id="cd05013">
    <property type="entry name" value="SIS_RpiR"/>
    <property type="match status" value="1"/>
</dbReference>
<accession>A0ABT6TMI0</accession>
<dbReference type="PROSITE" id="PS51464">
    <property type="entry name" value="SIS"/>
    <property type="match status" value="1"/>
</dbReference>
<sequence>MDPIAEYCECVTEAVRRIQSEQREAMTAVAALLADKVADGRSIYITGCSHSSIFAQEVYYRAGGFLLMNPILLPGMTLDVRPVTLTSQYERISGIAEAVLSGSPIRAGDVLFIASVSGRNDVPVEMAVWARDRGISVVALTSMAYSGAVTSRHASGLRLFEVADLVLDLMCPEGDAVLDIAGLPVKTGAISTVTGITMMHAVISETLRLLVERGMTPPVFMSGNRDGGDDYNRALLAQYRSQIHYM</sequence>
<dbReference type="InterPro" id="IPR050099">
    <property type="entry name" value="SIS_GmhA/DiaA_subfam"/>
</dbReference>